<dbReference type="SUPFAM" id="SSF53756">
    <property type="entry name" value="UDP-Glycosyltransferase/glycogen phosphorylase"/>
    <property type="match status" value="1"/>
</dbReference>
<evidence type="ECO:0000313" key="1">
    <source>
        <dbReference type="EMBL" id="KOR90040.1"/>
    </source>
</evidence>
<keyword evidence="2" id="KW-1185">Reference proteome</keyword>
<dbReference type="Proteomes" id="UP000036932">
    <property type="component" value="Unassembled WGS sequence"/>
</dbReference>
<comment type="caution">
    <text evidence="1">The sequence shown here is derived from an EMBL/GenBank/DDBJ whole genome shotgun (WGS) entry which is preliminary data.</text>
</comment>
<dbReference type="OrthoDB" id="9816564at2"/>
<dbReference type="RefSeq" id="WP_054402980.1">
    <property type="nucleotide sequence ID" value="NZ_LIUT01000001.1"/>
</dbReference>
<organism evidence="1 2">
    <name type="scientific">Paenibacillus solani</name>
    <dbReference type="NCBI Taxonomy" id="1705565"/>
    <lineage>
        <taxon>Bacteria</taxon>
        <taxon>Bacillati</taxon>
        <taxon>Bacillota</taxon>
        <taxon>Bacilli</taxon>
        <taxon>Bacillales</taxon>
        <taxon>Paenibacillaceae</taxon>
        <taxon>Paenibacillus</taxon>
    </lineage>
</organism>
<dbReference type="Pfam" id="PF13692">
    <property type="entry name" value="Glyco_trans_1_4"/>
    <property type="match status" value="1"/>
</dbReference>
<evidence type="ECO:0000313" key="2">
    <source>
        <dbReference type="Proteomes" id="UP000036932"/>
    </source>
</evidence>
<dbReference type="AlphaFoldDB" id="A0A0M1P6V1"/>
<dbReference type="PATRIC" id="fig|1705565.3.peg.4719"/>
<accession>A0A0M1P6V1</accession>
<dbReference type="Gene3D" id="3.40.50.2000">
    <property type="entry name" value="Glycogen Phosphorylase B"/>
    <property type="match status" value="1"/>
</dbReference>
<sequence>MAIIIYPRTMNWSYMKQRPQQLMIQLGALGHQVFFENLAPLDKEFKEIEPNVYLFTDTKTFLHKKLPALRKEHPIVVWTTWSKLRTRIATLFKPDITIYDCCDEFPHWAKYEPKMIDKADHVVCTAEVIRTRLSLAYPDKPLTLIPNGADSSFFHIPLSERPADLPPGPIVAYIGAWAYWVDHKLFAKAAARFPNVQFVSIGAPYGSSGDYSKLPNVHILGEKPHQELKHYLAHIDVALIPFQYHPITLATNPVKAYEYLASGVRVLSTALPECIAMEPHVTTATTHEDFLGKLASMLHYPDTAEHKHKRIAYAKENRWIERGLKADQVIRQIILDKGLKLR</sequence>
<keyword evidence="1" id="KW-0808">Transferase</keyword>
<dbReference type="GO" id="GO:0016757">
    <property type="term" value="F:glycosyltransferase activity"/>
    <property type="evidence" value="ECO:0007669"/>
    <property type="project" value="InterPro"/>
</dbReference>
<protein>
    <submittedName>
        <fullName evidence="1">Glycosyl transferase family 1</fullName>
    </submittedName>
</protein>
<dbReference type="EMBL" id="LIUT01000001">
    <property type="protein sequence ID" value="KOR90040.1"/>
    <property type="molecule type" value="Genomic_DNA"/>
</dbReference>
<reference evidence="2" key="1">
    <citation type="submission" date="2015-08" db="EMBL/GenBank/DDBJ databases">
        <title>Genome sequencing project for genomic taxonomy and phylogenomics of Bacillus-like bacteria.</title>
        <authorList>
            <person name="Liu B."/>
            <person name="Wang J."/>
            <person name="Zhu Y."/>
            <person name="Liu G."/>
            <person name="Chen Q."/>
            <person name="Chen Z."/>
            <person name="Lan J."/>
            <person name="Che J."/>
            <person name="Ge C."/>
            <person name="Shi H."/>
            <person name="Pan Z."/>
            <person name="Liu X."/>
        </authorList>
    </citation>
    <scope>NUCLEOTIDE SEQUENCE [LARGE SCALE GENOMIC DNA]</scope>
    <source>
        <strain evidence="2">FJAT-22460</strain>
    </source>
</reference>
<name>A0A0M1P6V1_9BACL</name>
<gene>
    <name evidence="1" type="ORF">AM231_13445</name>
</gene>
<proteinExistence type="predicted"/>
<dbReference type="PANTHER" id="PTHR12526">
    <property type="entry name" value="GLYCOSYLTRANSFERASE"/>
    <property type="match status" value="1"/>
</dbReference>